<accession>A0A849C5X9</accession>
<comment type="caution">
    <text evidence="3">The sequence shown here is derived from an EMBL/GenBank/DDBJ whole genome shotgun (WGS) entry which is preliminary data.</text>
</comment>
<keyword evidence="1" id="KW-0238">DNA-binding</keyword>
<dbReference type="SMART" id="SM00342">
    <property type="entry name" value="HTH_ARAC"/>
    <property type="match status" value="1"/>
</dbReference>
<dbReference type="Proteomes" id="UP000586827">
    <property type="component" value="Unassembled WGS sequence"/>
</dbReference>
<sequence>MHEDTVSTHMARFLVTSALRAGAKPADLADLPDLGSDILADETCRVSTGSLLIVWEMLTAGAAHEDVGIRIVQDAPMGTFGVWDYLFGAGETIFAGLRDSVGYLDVIADVGNEHVELREDGGLVTVSHSTGAFEPNVVAALGEFALGIFTMRAREVAQRPVSPVRVGFSHTAPRHHGQLSEYFGTTHIDFEMPTNSITFLTEDVTRPIQWGPPGLAVVLRQHAELTRATARHVPDWHTRFRTTLAASLSRSAPSLNEMAARLNMGPRTLQRRLDESGTSWRREIDSVRYEHAQRLIRGTELTMHSIAQRVGYRDDRALRRAMRRWQASYPPSCA</sequence>
<dbReference type="AlphaFoldDB" id="A0A849C5X9"/>
<reference evidence="3 4" key="1">
    <citation type="submission" date="2020-05" db="EMBL/GenBank/DDBJ databases">
        <title>MicrobeNet Type strains.</title>
        <authorList>
            <person name="Nicholson A.C."/>
        </authorList>
    </citation>
    <scope>NUCLEOTIDE SEQUENCE [LARGE SCALE GENOMIC DNA]</scope>
    <source>
        <strain evidence="3 4">JCM 3224</strain>
    </source>
</reference>
<organism evidence="3 4">
    <name type="scientific">Nocardia uniformis</name>
    <dbReference type="NCBI Taxonomy" id="53432"/>
    <lineage>
        <taxon>Bacteria</taxon>
        <taxon>Bacillati</taxon>
        <taxon>Actinomycetota</taxon>
        <taxon>Actinomycetes</taxon>
        <taxon>Mycobacteriales</taxon>
        <taxon>Nocardiaceae</taxon>
        <taxon>Nocardia</taxon>
    </lineage>
</organism>
<dbReference type="InterPro" id="IPR032687">
    <property type="entry name" value="AraC-type_N"/>
</dbReference>
<dbReference type="Pfam" id="PF12625">
    <property type="entry name" value="Arabinose_bd"/>
    <property type="match status" value="1"/>
</dbReference>
<evidence type="ECO:0000313" key="4">
    <source>
        <dbReference type="Proteomes" id="UP000586827"/>
    </source>
</evidence>
<dbReference type="PROSITE" id="PS01124">
    <property type="entry name" value="HTH_ARAC_FAMILY_2"/>
    <property type="match status" value="1"/>
</dbReference>
<name>A0A849C5X9_9NOCA</name>
<dbReference type="PANTHER" id="PTHR47894">
    <property type="entry name" value="HTH-TYPE TRANSCRIPTIONAL REGULATOR GADX"/>
    <property type="match status" value="1"/>
</dbReference>
<keyword evidence="4" id="KW-1185">Reference proteome</keyword>
<dbReference type="PANTHER" id="PTHR47894:SF1">
    <property type="entry name" value="HTH-TYPE TRANSCRIPTIONAL REGULATOR VQSM"/>
    <property type="match status" value="1"/>
</dbReference>
<dbReference type="EMBL" id="JABELX010000009">
    <property type="protein sequence ID" value="NNH73106.1"/>
    <property type="molecule type" value="Genomic_DNA"/>
</dbReference>
<evidence type="ECO:0000313" key="3">
    <source>
        <dbReference type="EMBL" id="NNH73106.1"/>
    </source>
</evidence>
<dbReference type="GO" id="GO:0005829">
    <property type="term" value="C:cytosol"/>
    <property type="evidence" value="ECO:0007669"/>
    <property type="project" value="TreeGrafter"/>
</dbReference>
<dbReference type="Pfam" id="PF12833">
    <property type="entry name" value="HTH_18"/>
    <property type="match status" value="1"/>
</dbReference>
<dbReference type="GO" id="GO:0000976">
    <property type="term" value="F:transcription cis-regulatory region binding"/>
    <property type="evidence" value="ECO:0007669"/>
    <property type="project" value="TreeGrafter"/>
</dbReference>
<dbReference type="InterPro" id="IPR018060">
    <property type="entry name" value="HTH_AraC"/>
</dbReference>
<evidence type="ECO:0000256" key="1">
    <source>
        <dbReference type="ARBA" id="ARBA00023125"/>
    </source>
</evidence>
<dbReference type="Gene3D" id="1.10.10.60">
    <property type="entry name" value="Homeodomain-like"/>
    <property type="match status" value="1"/>
</dbReference>
<feature type="domain" description="HTH araC/xylS-type" evidence="2">
    <location>
        <begin position="238"/>
        <end position="334"/>
    </location>
</feature>
<protein>
    <submittedName>
        <fullName evidence="3">Helix-turn-helix domain-containing protein</fullName>
    </submittedName>
</protein>
<evidence type="ECO:0000259" key="2">
    <source>
        <dbReference type="PROSITE" id="PS01124"/>
    </source>
</evidence>
<dbReference type="GO" id="GO:0003700">
    <property type="term" value="F:DNA-binding transcription factor activity"/>
    <property type="evidence" value="ECO:0007669"/>
    <property type="project" value="InterPro"/>
</dbReference>
<proteinExistence type="predicted"/>
<dbReference type="RefSeq" id="WP_169815111.1">
    <property type="nucleotide sequence ID" value="NZ_JABELX010000009.1"/>
</dbReference>
<gene>
    <name evidence="3" type="ORF">HLB23_25135</name>
</gene>